<name>A0ABS9CZV0_9RHOB</name>
<sequence>MTLSRVSLESFEDSPAVPPKESIEFKKGFAAGIKSAEQTETANLTRATEGIDATLSDMAFGFAEARLQILERLRPLLAQISETILPQIAKDSFADHLVDVLARDFKQVAASPVQIAVHPEAVDHLQTVLTAHSDNFSFIGDATLTDGQALLRSDTTHILIDIHALTLALQTALNGLEPLERTQSNG</sequence>
<proteinExistence type="predicted"/>
<accession>A0ABS9CZV0</accession>
<gene>
    <name evidence="1" type="ORF">L0664_11005</name>
</gene>
<organism evidence="1 2">
    <name type="scientific">Octadecabacter dasysiphoniae</name>
    <dbReference type="NCBI Taxonomy" id="2909341"/>
    <lineage>
        <taxon>Bacteria</taxon>
        <taxon>Pseudomonadati</taxon>
        <taxon>Pseudomonadota</taxon>
        <taxon>Alphaproteobacteria</taxon>
        <taxon>Rhodobacterales</taxon>
        <taxon>Roseobacteraceae</taxon>
        <taxon>Octadecabacter</taxon>
    </lineage>
</organism>
<dbReference type="EMBL" id="JAKGAQ010000002">
    <property type="protein sequence ID" value="MCF2871593.1"/>
    <property type="molecule type" value="Genomic_DNA"/>
</dbReference>
<evidence type="ECO:0008006" key="3">
    <source>
        <dbReference type="Google" id="ProtNLM"/>
    </source>
</evidence>
<keyword evidence="2" id="KW-1185">Reference proteome</keyword>
<dbReference type="RefSeq" id="WP_235225883.1">
    <property type="nucleotide sequence ID" value="NZ_JAKGAQ010000002.1"/>
</dbReference>
<evidence type="ECO:0000313" key="1">
    <source>
        <dbReference type="EMBL" id="MCF2871593.1"/>
    </source>
</evidence>
<evidence type="ECO:0000313" key="2">
    <source>
        <dbReference type="Proteomes" id="UP001200557"/>
    </source>
</evidence>
<reference evidence="1 2" key="1">
    <citation type="submission" date="2022-01" db="EMBL/GenBank/DDBJ databases">
        <title>Octadecabacter sp. nov., isolated from a marine alga.</title>
        <authorList>
            <person name="Jin M.S."/>
            <person name="Kim H.M."/>
            <person name="Han D.M."/>
            <person name="Jung J.J."/>
            <person name="Jeon C.O."/>
        </authorList>
    </citation>
    <scope>NUCLEOTIDE SEQUENCE [LARGE SCALE GENOMIC DNA]</scope>
    <source>
        <strain evidence="1 2">G9-8</strain>
    </source>
</reference>
<dbReference type="Proteomes" id="UP001200557">
    <property type="component" value="Unassembled WGS sequence"/>
</dbReference>
<comment type="caution">
    <text evidence="1">The sequence shown here is derived from an EMBL/GenBank/DDBJ whole genome shotgun (WGS) entry which is preliminary data.</text>
</comment>
<protein>
    <recommendedName>
        <fullName evidence="3">Flagellar assembly protein FliH/Type III secretion system HrpE domain-containing protein</fullName>
    </recommendedName>
</protein>